<dbReference type="GO" id="GO:0034440">
    <property type="term" value="P:lipid oxidation"/>
    <property type="evidence" value="ECO:0007669"/>
    <property type="project" value="InterPro"/>
</dbReference>
<evidence type="ECO:0000256" key="1">
    <source>
        <dbReference type="ARBA" id="ARBA00022723"/>
    </source>
</evidence>
<dbReference type="Gene3D" id="1.20.245.10">
    <property type="entry name" value="Lipoxygenase-1, Domain 5"/>
    <property type="match status" value="1"/>
</dbReference>
<dbReference type="PROSITE" id="PS51393">
    <property type="entry name" value="LIPOXYGENASE_3"/>
    <property type="match status" value="1"/>
</dbReference>
<evidence type="ECO:0000259" key="5">
    <source>
        <dbReference type="PROSITE" id="PS51393"/>
    </source>
</evidence>
<evidence type="ECO:0000256" key="3">
    <source>
        <dbReference type="ARBA" id="ARBA00023002"/>
    </source>
</evidence>
<proteinExistence type="evidence at transcript level"/>
<dbReference type="SUPFAM" id="SSF48484">
    <property type="entry name" value="Lipoxigenase"/>
    <property type="match status" value="1"/>
</dbReference>
<dbReference type="InterPro" id="IPR036226">
    <property type="entry name" value="LipOase_C_sf"/>
</dbReference>
<dbReference type="Gene3D" id="3.10.450.60">
    <property type="match status" value="1"/>
</dbReference>
<evidence type="ECO:0000256" key="4">
    <source>
        <dbReference type="SAM" id="MobiDB-lite"/>
    </source>
</evidence>
<dbReference type="EMBL" id="MF377635">
    <property type="protein sequence ID" value="AWH98080.1"/>
    <property type="molecule type" value="mRNA"/>
</dbReference>
<feature type="domain" description="Lipoxygenase" evidence="5">
    <location>
        <begin position="135"/>
        <end position="770"/>
    </location>
</feature>
<keyword evidence="1" id="KW-0479">Metal-binding</keyword>
<keyword evidence="2" id="KW-0223">Dioxygenase</keyword>
<reference evidence="6" key="1">
    <citation type="submission" date="2017-06" db="EMBL/GenBank/DDBJ databases">
        <authorList>
            <person name="Kim H.J."/>
            <person name="Triplett B.A."/>
        </authorList>
    </citation>
    <scope>NUCLEOTIDE SEQUENCE</scope>
</reference>
<keyword evidence="3" id="KW-0560">Oxidoreductase</keyword>
<dbReference type="InterPro" id="IPR000907">
    <property type="entry name" value="LipOase"/>
</dbReference>
<dbReference type="GO" id="GO:0016702">
    <property type="term" value="F:oxidoreductase activity, acting on single donors with incorporation of molecular oxygen, incorporation of two atoms of oxygen"/>
    <property type="evidence" value="ECO:0007669"/>
    <property type="project" value="InterPro"/>
</dbReference>
<feature type="region of interest" description="Disordered" evidence="4">
    <location>
        <begin position="22"/>
        <end position="90"/>
    </location>
</feature>
<dbReference type="InterPro" id="IPR013819">
    <property type="entry name" value="LipOase_C"/>
</dbReference>
<dbReference type="GO" id="GO:0046872">
    <property type="term" value="F:metal ion binding"/>
    <property type="evidence" value="ECO:0007669"/>
    <property type="project" value="UniProtKB-KW"/>
</dbReference>
<protein>
    <submittedName>
        <fullName evidence="6">Lipoxygenase 1</fullName>
    </submittedName>
</protein>
<name>A0A2S1RED5_GRALE</name>
<dbReference type="PANTHER" id="PTHR11771">
    <property type="entry name" value="LIPOXYGENASE"/>
    <property type="match status" value="1"/>
</dbReference>
<organism evidence="6">
    <name type="scientific">Gracilariopsis lemaneiformis</name>
    <name type="common">Red alga</name>
    <name type="synonym">Gracilaria lemaneiformis</name>
    <dbReference type="NCBI Taxonomy" id="2782"/>
    <lineage>
        <taxon>Eukaryota</taxon>
        <taxon>Rhodophyta</taxon>
        <taxon>Florideophyceae</taxon>
        <taxon>Rhodymeniophycidae</taxon>
        <taxon>Gracilariales</taxon>
        <taxon>Gracilariaceae</taxon>
        <taxon>Gracilariopsis</taxon>
    </lineage>
</organism>
<evidence type="ECO:0000256" key="2">
    <source>
        <dbReference type="ARBA" id="ARBA00022964"/>
    </source>
</evidence>
<feature type="compositionally biased region" description="Polar residues" evidence="4">
    <location>
        <begin position="70"/>
        <end position="83"/>
    </location>
</feature>
<dbReference type="AlphaFoldDB" id="A0A2S1RED5"/>
<feature type="compositionally biased region" description="Polar residues" evidence="4">
    <location>
        <begin position="26"/>
        <end position="59"/>
    </location>
</feature>
<evidence type="ECO:0000313" key="6">
    <source>
        <dbReference type="EMBL" id="AWH98080.1"/>
    </source>
</evidence>
<sequence length="770" mass="86740">MADGTRRPSTKISSIVARCICFNEPDSASPSNETTMTKALEGNTTPTEKSHNQDGTGDQSVPKATDDAKPSTSSSQNEATSRSLPADDHNQKLVANEASQPEEQGATHPDQKGNSEVLALSTVHTGGSPDSHVDATVHRNMPADVTLTLKMFAQAIQSIGVELFRLANEWQDGTYARNYLYEKYPYPFELPRRVVSLPQDEAFSSRKIGAIAERAHIFIRSQMPFVARLDEPPHEMFADIGHDAFRAFFGNEKLFPMPRGIIDTERAYWKDDSAFAAQFLNGCNPTVIERVTSMQVVEKRLPEEMKALTDPEGRTITQLVSQNALFWADYWVLQAAALKAGAKIHETGSLVNPIRFEKADIDSPDMLKHFYAPFVAFYLKSNRQLGVLGIMLTRHKDKPNAIYTQETCRESPNTYLYAKMHVACADNQLHQFYSHLGRCHLIFESFGVAVRNVFKFGESEGQEHIVGKLLGPHFRDHIAINWLARNTLVAHGKDVIPFTDAGFALGAAGGLILLALMYDKWTLSDQAFPQQLRNRGFDPEKCDDVDYYYCKDGMMIWNALRAYVERAIKLWYNKADDSQLNEAISRDRVLQSWCAEMRDTARASVTSFPERFETWELLCDTVTTIMYSVSAEHSAVNTSQERYLSYVPNRPNALFKPVPLPSDADMNLHREILMIHRARGDDDDVGASMPLAFAMFQVQFAQLLTLRPERTLMQIEGEGIPRNAVAVLKRELEKAHYMIKSRNMRIEDEDPGMAPYEFLDPTNVAQSIEI</sequence>
<accession>A0A2S1RED5</accession>
<dbReference type="Pfam" id="PF00305">
    <property type="entry name" value="Lipoxygenase"/>
    <property type="match status" value="1"/>
</dbReference>